<dbReference type="STRING" id="252740.A0A423W904"/>
<comment type="caution">
    <text evidence="1">The sequence shown here is derived from an EMBL/GenBank/DDBJ whole genome shotgun (WGS) entry which is preliminary data.</text>
</comment>
<dbReference type="EMBL" id="LJZO01000010">
    <property type="protein sequence ID" value="ROV99830.1"/>
    <property type="molecule type" value="Genomic_DNA"/>
</dbReference>
<reference evidence="1 2" key="1">
    <citation type="submission" date="2015-09" db="EMBL/GenBank/DDBJ databases">
        <title>Host preference determinants of Valsa canker pathogens revealed by comparative genomics.</title>
        <authorList>
            <person name="Yin Z."/>
            <person name="Huang L."/>
        </authorList>
    </citation>
    <scope>NUCLEOTIDE SEQUENCE [LARGE SCALE GENOMIC DNA]</scope>
    <source>
        <strain evidence="1 2">YSFL</strain>
    </source>
</reference>
<protein>
    <submittedName>
        <fullName evidence="1">Uncharacterized protein</fullName>
    </submittedName>
</protein>
<name>A0A423W904_CYTCH</name>
<dbReference type="AlphaFoldDB" id="A0A423W904"/>
<organism evidence="1 2">
    <name type="scientific">Cytospora chrysosperma</name>
    <name type="common">Cytospora canker fungus</name>
    <name type="synonym">Sphaeria chrysosperma</name>
    <dbReference type="NCBI Taxonomy" id="252740"/>
    <lineage>
        <taxon>Eukaryota</taxon>
        <taxon>Fungi</taxon>
        <taxon>Dikarya</taxon>
        <taxon>Ascomycota</taxon>
        <taxon>Pezizomycotina</taxon>
        <taxon>Sordariomycetes</taxon>
        <taxon>Sordariomycetidae</taxon>
        <taxon>Diaporthales</taxon>
        <taxon>Cytosporaceae</taxon>
        <taxon>Cytospora</taxon>
    </lineage>
</organism>
<sequence length="72" mass="8135">MTRLAPDYEQHELKNDQGIMAFPKGQTKDGFESQFGTNHLLVSSGAQRRGKINFDDLNVENTEYTPLGAYDQ</sequence>
<keyword evidence="2" id="KW-1185">Reference proteome</keyword>
<dbReference type="Proteomes" id="UP000284375">
    <property type="component" value="Unassembled WGS sequence"/>
</dbReference>
<evidence type="ECO:0000313" key="2">
    <source>
        <dbReference type="Proteomes" id="UP000284375"/>
    </source>
</evidence>
<dbReference type="OrthoDB" id="191139at2759"/>
<evidence type="ECO:0000313" key="1">
    <source>
        <dbReference type="EMBL" id="ROV99830.1"/>
    </source>
</evidence>
<accession>A0A423W904</accession>
<proteinExistence type="predicted"/>
<gene>
    <name evidence="1" type="ORF">VSDG_02970</name>
</gene>